<reference evidence="1" key="1">
    <citation type="submission" date="2014-12" db="EMBL/GenBank/DDBJ databases">
        <title>Insight into the proteome of Arion vulgaris.</title>
        <authorList>
            <person name="Aradska J."/>
            <person name="Bulat T."/>
            <person name="Smidak R."/>
            <person name="Sarate P."/>
            <person name="Gangsoo J."/>
            <person name="Sialana F."/>
            <person name="Bilban M."/>
            <person name="Lubec G."/>
        </authorList>
    </citation>
    <scope>NUCLEOTIDE SEQUENCE</scope>
    <source>
        <tissue evidence="1">Skin</tissue>
    </source>
</reference>
<evidence type="ECO:0000313" key="1">
    <source>
        <dbReference type="EMBL" id="CEK76587.1"/>
    </source>
</evidence>
<organism evidence="1">
    <name type="scientific">Arion vulgaris</name>
    <dbReference type="NCBI Taxonomy" id="1028688"/>
    <lineage>
        <taxon>Eukaryota</taxon>
        <taxon>Metazoa</taxon>
        <taxon>Spiralia</taxon>
        <taxon>Lophotrochozoa</taxon>
        <taxon>Mollusca</taxon>
        <taxon>Gastropoda</taxon>
        <taxon>Heterobranchia</taxon>
        <taxon>Euthyneura</taxon>
        <taxon>Panpulmonata</taxon>
        <taxon>Eupulmonata</taxon>
        <taxon>Stylommatophora</taxon>
        <taxon>Helicina</taxon>
        <taxon>Arionoidea</taxon>
        <taxon>Arionidae</taxon>
        <taxon>Arion</taxon>
    </lineage>
</organism>
<name>A0A0B7A7F6_9EUPU</name>
<protein>
    <submittedName>
        <fullName evidence="1">Uncharacterized protein</fullName>
    </submittedName>
</protein>
<accession>A0A0B7A7F6</accession>
<gene>
    <name evidence="1" type="primary">ORF100615</name>
</gene>
<proteinExistence type="predicted"/>
<sequence length="52" mass="5391">MRTSSPNWEATVSDGAPRKIQCHVGDEEVCPGFVVPGVVIVILPGTLLSNGG</sequence>
<dbReference type="AlphaFoldDB" id="A0A0B7A7F6"/>
<dbReference type="EMBL" id="HACG01029722">
    <property type="protein sequence ID" value="CEK76587.1"/>
    <property type="molecule type" value="Transcribed_RNA"/>
</dbReference>